<proteinExistence type="predicted"/>
<sequence>MVDDKATALVPENYKYGITLTLHSSSPTSTIQSPQGTFQLSILSSTVLNSDNSTAHINLTMSGIPVSYDETQNTTTRTHDPQNPPPYPPVVNCPKASCKFNNCNHMFGVDLSVGELCTHLNNVHNVYNMPHSKESVICLWEGCARVIPKAVLLSHIHHDHALTQQYTNNGQTRSRRNAVVA</sequence>
<accession>A0A409Y9T8</accession>
<dbReference type="InParanoid" id="A0A409Y9T8"/>
<comment type="caution">
    <text evidence="1">The sequence shown here is derived from an EMBL/GenBank/DDBJ whole genome shotgun (WGS) entry which is preliminary data.</text>
</comment>
<dbReference type="EMBL" id="NHTK01001350">
    <property type="protein sequence ID" value="PPQ99643.1"/>
    <property type="molecule type" value="Genomic_DNA"/>
</dbReference>
<protein>
    <submittedName>
        <fullName evidence="1">Uncharacterized protein</fullName>
    </submittedName>
</protein>
<keyword evidence="2" id="KW-1185">Reference proteome</keyword>
<evidence type="ECO:0000313" key="2">
    <source>
        <dbReference type="Proteomes" id="UP000284842"/>
    </source>
</evidence>
<gene>
    <name evidence="1" type="ORF">CVT24_005220</name>
</gene>
<name>A0A409Y9T8_9AGAR</name>
<reference evidence="1 2" key="1">
    <citation type="journal article" date="2018" name="Evol. Lett.">
        <title>Horizontal gene cluster transfer increased hallucinogenic mushroom diversity.</title>
        <authorList>
            <person name="Reynolds H.T."/>
            <person name="Vijayakumar V."/>
            <person name="Gluck-Thaler E."/>
            <person name="Korotkin H.B."/>
            <person name="Matheny P.B."/>
            <person name="Slot J.C."/>
        </authorList>
    </citation>
    <scope>NUCLEOTIDE SEQUENCE [LARGE SCALE GENOMIC DNA]</scope>
    <source>
        <strain evidence="1 2">2629</strain>
    </source>
</reference>
<evidence type="ECO:0000313" key="1">
    <source>
        <dbReference type="EMBL" id="PPQ99643.1"/>
    </source>
</evidence>
<dbReference type="Proteomes" id="UP000284842">
    <property type="component" value="Unassembled WGS sequence"/>
</dbReference>
<dbReference type="AlphaFoldDB" id="A0A409Y9T8"/>
<organism evidence="1 2">
    <name type="scientific">Panaeolus cyanescens</name>
    <dbReference type="NCBI Taxonomy" id="181874"/>
    <lineage>
        <taxon>Eukaryota</taxon>
        <taxon>Fungi</taxon>
        <taxon>Dikarya</taxon>
        <taxon>Basidiomycota</taxon>
        <taxon>Agaricomycotina</taxon>
        <taxon>Agaricomycetes</taxon>
        <taxon>Agaricomycetidae</taxon>
        <taxon>Agaricales</taxon>
        <taxon>Agaricineae</taxon>
        <taxon>Galeropsidaceae</taxon>
        <taxon>Panaeolus</taxon>
    </lineage>
</organism>